<dbReference type="PANTHER" id="PTHR45980:SF9">
    <property type="entry name" value="PROTEASE DO-LIKE 10, MITOCHONDRIAL-RELATED"/>
    <property type="match status" value="1"/>
</dbReference>
<comment type="caution">
    <text evidence="2">The sequence shown here is derived from an EMBL/GenBank/DDBJ whole genome shotgun (WGS) entry which is preliminary data.</text>
</comment>
<feature type="non-terminal residue" evidence="2">
    <location>
        <position position="109"/>
    </location>
</feature>
<gene>
    <name evidence="2" type="ORF">S01H4_06200</name>
</gene>
<dbReference type="EMBL" id="BART01001879">
    <property type="protein sequence ID" value="GAG73751.1"/>
    <property type="molecule type" value="Genomic_DNA"/>
</dbReference>
<dbReference type="InterPro" id="IPR001254">
    <property type="entry name" value="Trypsin_dom"/>
</dbReference>
<dbReference type="GO" id="GO:0004252">
    <property type="term" value="F:serine-type endopeptidase activity"/>
    <property type="evidence" value="ECO:0007669"/>
    <property type="project" value="InterPro"/>
</dbReference>
<evidence type="ECO:0000259" key="1">
    <source>
        <dbReference type="Pfam" id="PF00089"/>
    </source>
</evidence>
<feature type="domain" description="Peptidase S1" evidence="1">
    <location>
        <begin position="23"/>
        <end position="73"/>
    </location>
</feature>
<proteinExistence type="predicted"/>
<organism evidence="2">
    <name type="scientific">marine sediment metagenome</name>
    <dbReference type="NCBI Taxonomy" id="412755"/>
    <lineage>
        <taxon>unclassified sequences</taxon>
        <taxon>metagenomes</taxon>
        <taxon>ecological metagenomes</taxon>
    </lineage>
</organism>
<accession>X1BNN8</accession>
<evidence type="ECO:0000313" key="2">
    <source>
        <dbReference type="EMBL" id="GAG73751.1"/>
    </source>
</evidence>
<sequence length="109" mass="11932">MGGDMLSITKGIISRIEHQPYVHSSSMFLAGQIDAAINPGNSGGPVLFDDKIVGVVMQGIPSSQNIGYMVPFPVIRHFFDDLKDGTYDGYPSLGVSMQDMENQGLRKYY</sequence>
<dbReference type="PANTHER" id="PTHR45980">
    <property type="match status" value="1"/>
</dbReference>
<dbReference type="InterPro" id="IPR043504">
    <property type="entry name" value="Peptidase_S1_PA_chymotrypsin"/>
</dbReference>
<name>X1BNN8_9ZZZZ</name>
<protein>
    <recommendedName>
        <fullName evidence="1">Peptidase S1 domain-containing protein</fullName>
    </recommendedName>
</protein>
<dbReference type="AlphaFoldDB" id="X1BNN8"/>
<dbReference type="Gene3D" id="2.40.10.10">
    <property type="entry name" value="Trypsin-like serine proteases"/>
    <property type="match status" value="1"/>
</dbReference>
<dbReference type="SUPFAM" id="SSF50494">
    <property type="entry name" value="Trypsin-like serine proteases"/>
    <property type="match status" value="1"/>
</dbReference>
<dbReference type="InterPro" id="IPR009003">
    <property type="entry name" value="Peptidase_S1_PA"/>
</dbReference>
<dbReference type="GO" id="GO:0006508">
    <property type="term" value="P:proteolysis"/>
    <property type="evidence" value="ECO:0007669"/>
    <property type="project" value="InterPro"/>
</dbReference>
<reference evidence="2" key="1">
    <citation type="journal article" date="2014" name="Front. Microbiol.">
        <title>High frequency of phylogenetically diverse reductive dehalogenase-homologous genes in deep subseafloor sedimentary metagenomes.</title>
        <authorList>
            <person name="Kawai M."/>
            <person name="Futagami T."/>
            <person name="Toyoda A."/>
            <person name="Takaki Y."/>
            <person name="Nishi S."/>
            <person name="Hori S."/>
            <person name="Arai W."/>
            <person name="Tsubouchi T."/>
            <person name="Morono Y."/>
            <person name="Uchiyama I."/>
            <person name="Ito T."/>
            <person name="Fujiyama A."/>
            <person name="Inagaki F."/>
            <person name="Takami H."/>
        </authorList>
    </citation>
    <scope>NUCLEOTIDE SEQUENCE</scope>
    <source>
        <strain evidence="2">Expedition CK06-06</strain>
    </source>
</reference>
<dbReference type="Pfam" id="PF00089">
    <property type="entry name" value="Trypsin"/>
    <property type="match status" value="1"/>
</dbReference>